<keyword evidence="3" id="KW-0804">Transcription</keyword>
<sequence>MTPHPQEPVQTVIRRPTGALSLFVDTLWFVQSDRLSLRGTNLPMLHGELMFNFSEFFSIQPLGAQPANTGHGSWFSGLQTAPSQSQTAGRHETLGVLLKPWGLFPLTNVPAHAFGQLFVSGEAVLGPVIAPLTDALQQARSATGKLDILERFLSDRYVDSDIPAYVHYAHSFLHRHPFRNGIVTELCRHLRISRKSLTGAFRKYLGLSPGQYVRLLRFRAATDAMAARPDLSLTDLTYQQGFFDQAHFIHLFRAFAGMTPGAYRSFIRAHQQASVGLPETSSPSFIHHTG</sequence>
<dbReference type="SUPFAM" id="SSF46689">
    <property type="entry name" value="Homeodomain-like"/>
    <property type="match status" value="2"/>
</dbReference>
<dbReference type="GO" id="GO:0003700">
    <property type="term" value="F:DNA-binding transcription factor activity"/>
    <property type="evidence" value="ECO:0007669"/>
    <property type="project" value="InterPro"/>
</dbReference>
<dbReference type="Proteomes" id="UP000283523">
    <property type="component" value="Unassembled WGS sequence"/>
</dbReference>
<dbReference type="InterPro" id="IPR018060">
    <property type="entry name" value="HTH_AraC"/>
</dbReference>
<reference evidence="5 6" key="1">
    <citation type="submission" date="2018-08" db="EMBL/GenBank/DDBJ databases">
        <title>Fibrisoma montanum sp. nov., isolated from Danxia mountain soil.</title>
        <authorList>
            <person name="Huang Y."/>
        </authorList>
    </citation>
    <scope>NUCLEOTIDE SEQUENCE [LARGE SCALE GENOMIC DNA]</scope>
    <source>
        <strain evidence="5 6">HYT19</strain>
    </source>
</reference>
<accession>A0A418M2N1</accession>
<evidence type="ECO:0000259" key="4">
    <source>
        <dbReference type="PROSITE" id="PS01124"/>
    </source>
</evidence>
<dbReference type="PROSITE" id="PS01124">
    <property type="entry name" value="HTH_ARAC_FAMILY_2"/>
    <property type="match status" value="1"/>
</dbReference>
<evidence type="ECO:0000256" key="1">
    <source>
        <dbReference type="ARBA" id="ARBA00023015"/>
    </source>
</evidence>
<feature type="domain" description="HTH araC/xylS-type" evidence="4">
    <location>
        <begin position="167"/>
        <end position="266"/>
    </location>
</feature>
<name>A0A418M2N1_9BACT</name>
<evidence type="ECO:0000313" key="6">
    <source>
        <dbReference type="Proteomes" id="UP000283523"/>
    </source>
</evidence>
<dbReference type="Pfam" id="PF20240">
    <property type="entry name" value="DUF6597"/>
    <property type="match status" value="1"/>
</dbReference>
<dbReference type="InterPro" id="IPR009057">
    <property type="entry name" value="Homeodomain-like_sf"/>
</dbReference>
<gene>
    <name evidence="5" type="ORF">DYU11_23710</name>
</gene>
<keyword evidence="1" id="KW-0805">Transcription regulation</keyword>
<evidence type="ECO:0000256" key="3">
    <source>
        <dbReference type="ARBA" id="ARBA00023163"/>
    </source>
</evidence>
<comment type="caution">
    <text evidence="5">The sequence shown here is derived from an EMBL/GenBank/DDBJ whole genome shotgun (WGS) entry which is preliminary data.</text>
</comment>
<protein>
    <submittedName>
        <fullName evidence="5">AraC family transcriptional regulator</fullName>
    </submittedName>
</protein>
<proteinExistence type="predicted"/>
<evidence type="ECO:0000313" key="5">
    <source>
        <dbReference type="EMBL" id="RIV19926.1"/>
    </source>
</evidence>
<dbReference type="PANTHER" id="PTHR46796:SF13">
    <property type="entry name" value="HTH-TYPE TRANSCRIPTIONAL ACTIVATOR RHAS"/>
    <property type="match status" value="1"/>
</dbReference>
<dbReference type="Gene3D" id="1.10.10.60">
    <property type="entry name" value="Homeodomain-like"/>
    <property type="match status" value="1"/>
</dbReference>
<dbReference type="RefSeq" id="WP_119670211.1">
    <property type="nucleotide sequence ID" value="NZ_QXED01000007.1"/>
</dbReference>
<keyword evidence="6" id="KW-1185">Reference proteome</keyword>
<dbReference type="PANTHER" id="PTHR46796">
    <property type="entry name" value="HTH-TYPE TRANSCRIPTIONAL ACTIVATOR RHAS-RELATED"/>
    <property type="match status" value="1"/>
</dbReference>
<dbReference type="OrthoDB" id="323290at2"/>
<evidence type="ECO:0000256" key="2">
    <source>
        <dbReference type="ARBA" id="ARBA00023125"/>
    </source>
</evidence>
<dbReference type="InterPro" id="IPR046532">
    <property type="entry name" value="DUF6597"/>
</dbReference>
<organism evidence="5 6">
    <name type="scientific">Fibrisoma montanum</name>
    <dbReference type="NCBI Taxonomy" id="2305895"/>
    <lineage>
        <taxon>Bacteria</taxon>
        <taxon>Pseudomonadati</taxon>
        <taxon>Bacteroidota</taxon>
        <taxon>Cytophagia</taxon>
        <taxon>Cytophagales</taxon>
        <taxon>Spirosomataceae</taxon>
        <taxon>Fibrisoma</taxon>
    </lineage>
</organism>
<dbReference type="AlphaFoldDB" id="A0A418M2N1"/>
<dbReference type="SMART" id="SM00342">
    <property type="entry name" value="HTH_ARAC"/>
    <property type="match status" value="1"/>
</dbReference>
<dbReference type="GO" id="GO:0043565">
    <property type="term" value="F:sequence-specific DNA binding"/>
    <property type="evidence" value="ECO:0007669"/>
    <property type="project" value="InterPro"/>
</dbReference>
<dbReference type="InterPro" id="IPR050204">
    <property type="entry name" value="AraC_XylS_family_regulators"/>
</dbReference>
<dbReference type="Pfam" id="PF12833">
    <property type="entry name" value="HTH_18"/>
    <property type="match status" value="1"/>
</dbReference>
<dbReference type="EMBL" id="QXED01000007">
    <property type="protein sequence ID" value="RIV19926.1"/>
    <property type="molecule type" value="Genomic_DNA"/>
</dbReference>
<keyword evidence="2" id="KW-0238">DNA-binding</keyword>